<keyword evidence="3" id="KW-1185">Reference proteome</keyword>
<evidence type="ECO:0000313" key="2">
    <source>
        <dbReference type="EMBL" id="KAK4102034.1"/>
    </source>
</evidence>
<accession>A0AAN6Q4D1</accession>
<evidence type="ECO:0000313" key="3">
    <source>
        <dbReference type="Proteomes" id="UP001305647"/>
    </source>
</evidence>
<protein>
    <submittedName>
        <fullName evidence="2">Uncharacterized protein</fullName>
    </submittedName>
</protein>
<name>A0AAN6Q4D1_9PEZI</name>
<proteinExistence type="predicted"/>
<reference evidence="2" key="1">
    <citation type="journal article" date="2023" name="Mol. Phylogenet. Evol.">
        <title>Genome-scale phylogeny and comparative genomics of the fungal order Sordariales.</title>
        <authorList>
            <person name="Hensen N."/>
            <person name="Bonometti L."/>
            <person name="Westerberg I."/>
            <person name="Brannstrom I.O."/>
            <person name="Guillou S."/>
            <person name="Cros-Aarteil S."/>
            <person name="Calhoun S."/>
            <person name="Haridas S."/>
            <person name="Kuo A."/>
            <person name="Mondo S."/>
            <person name="Pangilinan J."/>
            <person name="Riley R."/>
            <person name="LaButti K."/>
            <person name="Andreopoulos B."/>
            <person name="Lipzen A."/>
            <person name="Chen C."/>
            <person name="Yan M."/>
            <person name="Daum C."/>
            <person name="Ng V."/>
            <person name="Clum A."/>
            <person name="Steindorff A."/>
            <person name="Ohm R.A."/>
            <person name="Martin F."/>
            <person name="Silar P."/>
            <person name="Natvig D.O."/>
            <person name="Lalanne C."/>
            <person name="Gautier V."/>
            <person name="Ament-Velasquez S.L."/>
            <person name="Kruys A."/>
            <person name="Hutchinson M.I."/>
            <person name="Powell A.J."/>
            <person name="Barry K."/>
            <person name="Miller A.N."/>
            <person name="Grigoriev I.V."/>
            <person name="Debuchy R."/>
            <person name="Gladieux P."/>
            <person name="Hiltunen Thoren M."/>
            <person name="Johannesson H."/>
        </authorList>
    </citation>
    <scope>NUCLEOTIDE SEQUENCE</scope>
    <source>
        <strain evidence="2">CBS 757.83</strain>
    </source>
</reference>
<feature type="region of interest" description="Disordered" evidence="1">
    <location>
        <begin position="105"/>
        <end position="126"/>
    </location>
</feature>
<sequence>MRGISRTINGRMRSSRLREGQVASCRSMLRTGTASRGRERRVRLCAVSHCRIAPGEDRGGCPPHTVPLEGWRPIGREGVDRWLLALPSLASAEVPGSRVGDGNSWDVRSCRGHDRKRSGTEGGGATVSFATRGKRSIFLSKFPLSSRVRTTRYFTKIASAKRHLAI</sequence>
<reference evidence="2" key="2">
    <citation type="submission" date="2023-05" db="EMBL/GenBank/DDBJ databases">
        <authorList>
            <consortium name="Lawrence Berkeley National Laboratory"/>
            <person name="Steindorff A."/>
            <person name="Hensen N."/>
            <person name="Bonometti L."/>
            <person name="Westerberg I."/>
            <person name="Brannstrom I.O."/>
            <person name="Guillou S."/>
            <person name="Cros-Aarteil S."/>
            <person name="Calhoun S."/>
            <person name="Haridas S."/>
            <person name="Kuo A."/>
            <person name="Mondo S."/>
            <person name="Pangilinan J."/>
            <person name="Riley R."/>
            <person name="Labutti K."/>
            <person name="Andreopoulos B."/>
            <person name="Lipzen A."/>
            <person name="Chen C."/>
            <person name="Yanf M."/>
            <person name="Daum C."/>
            <person name="Ng V."/>
            <person name="Clum A."/>
            <person name="Ohm R."/>
            <person name="Martin F."/>
            <person name="Silar P."/>
            <person name="Natvig D."/>
            <person name="Lalanne C."/>
            <person name="Gautier V."/>
            <person name="Ament-Velasquez S.L."/>
            <person name="Kruys A."/>
            <person name="Hutchinson M.I."/>
            <person name="Powell A.J."/>
            <person name="Barry K."/>
            <person name="Miller A.N."/>
            <person name="Grigoriev I.V."/>
            <person name="Debuchy R."/>
            <person name="Gladieux P."/>
            <person name="Thoren M.H."/>
            <person name="Johannesson H."/>
        </authorList>
    </citation>
    <scope>NUCLEOTIDE SEQUENCE</scope>
    <source>
        <strain evidence="2">CBS 757.83</strain>
    </source>
</reference>
<dbReference type="Proteomes" id="UP001305647">
    <property type="component" value="Unassembled WGS sequence"/>
</dbReference>
<dbReference type="EMBL" id="MU863633">
    <property type="protein sequence ID" value="KAK4102034.1"/>
    <property type="molecule type" value="Genomic_DNA"/>
</dbReference>
<organism evidence="2 3">
    <name type="scientific">Parathielavia hyrcaniae</name>
    <dbReference type="NCBI Taxonomy" id="113614"/>
    <lineage>
        <taxon>Eukaryota</taxon>
        <taxon>Fungi</taxon>
        <taxon>Dikarya</taxon>
        <taxon>Ascomycota</taxon>
        <taxon>Pezizomycotina</taxon>
        <taxon>Sordariomycetes</taxon>
        <taxon>Sordariomycetidae</taxon>
        <taxon>Sordariales</taxon>
        <taxon>Chaetomiaceae</taxon>
        <taxon>Parathielavia</taxon>
    </lineage>
</organism>
<dbReference type="AlphaFoldDB" id="A0AAN6Q4D1"/>
<gene>
    <name evidence="2" type="ORF">N658DRAFT_44882</name>
</gene>
<comment type="caution">
    <text evidence="2">The sequence shown here is derived from an EMBL/GenBank/DDBJ whole genome shotgun (WGS) entry which is preliminary data.</text>
</comment>
<evidence type="ECO:0000256" key="1">
    <source>
        <dbReference type="SAM" id="MobiDB-lite"/>
    </source>
</evidence>